<organism evidence="4 5">
    <name type="scientific">Apodospora peruviana</name>
    <dbReference type="NCBI Taxonomy" id="516989"/>
    <lineage>
        <taxon>Eukaryota</taxon>
        <taxon>Fungi</taxon>
        <taxon>Dikarya</taxon>
        <taxon>Ascomycota</taxon>
        <taxon>Pezizomycotina</taxon>
        <taxon>Sordariomycetes</taxon>
        <taxon>Sordariomycetidae</taxon>
        <taxon>Sordariales</taxon>
        <taxon>Lasiosphaeriaceae</taxon>
        <taxon>Apodospora</taxon>
    </lineage>
</organism>
<name>A0AAE0MFC3_9PEZI</name>
<dbReference type="InterPro" id="IPR013328">
    <property type="entry name" value="6PGD_dom2"/>
</dbReference>
<accession>A0AAE0MFC3</accession>
<dbReference type="Pfam" id="PF09130">
    <property type="entry name" value="DUF1932"/>
    <property type="match status" value="1"/>
</dbReference>
<dbReference type="InterPro" id="IPR008927">
    <property type="entry name" value="6-PGluconate_DH-like_C_sf"/>
</dbReference>
<evidence type="ECO:0000256" key="1">
    <source>
        <dbReference type="ARBA" id="ARBA00007598"/>
    </source>
</evidence>
<dbReference type="Gene3D" id="3.40.50.720">
    <property type="entry name" value="NAD(P)-binding Rossmann-like Domain"/>
    <property type="match status" value="1"/>
</dbReference>
<reference evidence="4" key="1">
    <citation type="journal article" date="2023" name="Mol. Phylogenet. Evol.">
        <title>Genome-scale phylogeny and comparative genomics of the fungal order Sordariales.</title>
        <authorList>
            <person name="Hensen N."/>
            <person name="Bonometti L."/>
            <person name="Westerberg I."/>
            <person name="Brannstrom I.O."/>
            <person name="Guillou S."/>
            <person name="Cros-Aarteil S."/>
            <person name="Calhoun S."/>
            <person name="Haridas S."/>
            <person name="Kuo A."/>
            <person name="Mondo S."/>
            <person name="Pangilinan J."/>
            <person name="Riley R."/>
            <person name="LaButti K."/>
            <person name="Andreopoulos B."/>
            <person name="Lipzen A."/>
            <person name="Chen C."/>
            <person name="Yan M."/>
            <person name="Daum C."/>
            <person name="Ng V."/>
            <person name="Clum A."/>
            <person name="Steindorff A."/>
            <person name="Ohm R.A."/>
            <person name="Martin F."/>
            <person name="Silar P."/>
            <person name="Natvig D.O."/>
            <person name="Lalanne C."/>
            <person name="Gautier V."/>
            <person name="Ament-Velasquez S.L."/>
            <person name="Kruys A."/>
            <person name="Hutchinson M.I."/>
            <person name="Powell A.J."/>
            <person name="Barry K."/>
            <person name="Miller A.N."/>
            <person name="Grigoriev I.V."/>
            <person name="Debuchy R."/>
            <person name="Gladieux P."/>
            <person name="Hiltunen Thoren M."/>
            <person name="Johannesson H."/>
        </authorList>
    </citation>
    <scope>NUCLEOTIDE SEQUENCE</scope>
    <source>
        <strain evidence="4">CBS 118394</strain>
    </source>
</reference>
<dbReference type="GO" id="GO:0031491">
    <property type="term" value="F:nucleosome binding"/>
    <property type="evidence" value="ECO:0007669"/>
    <property type="project" value="TreeGrafter"/>
</dbReference>
<dbReference type="Gene3D" id="1.10.1040.10">
    <property type="entry name" value="N-(1-d-carboxylethyl)-l-norvaline Dehydrogenase, domain 2"/>
    <property type="match status" value="1"/>
</dbReference>
<dbReference type="AlphaFoldDB" id="A0AAE0MFC3"/>
<dbReference type="PANTHER" id="PTHR43580:SF2">
    <property type="entry name" value="CYTOKINE-LIKE NUCLEAR FACTOR N-PAC"/>
    <property type="match status" value="1"/>
</dbReference>
<dbReference type="GO" id="GO:0003677">
    <property type="term" value="F:DNA binding"/>
    <property type="evidence" value="ECO:0007669"/>
    <property type="project" value="TreeGrafter"/>
</dbReference>
<protein>
    <submittedName>
        <fullName evidence="4">6-phosphogluconate dehydrogenase</fullName>
    </submittedName>
</protein>
<dbReference type="PANTHER" id="PTHR43580">
    <property type="entry name" value="OXIDOREDUCTASE GLYR1-RELATED"/>
    <property type="match status" value="1"/>
</dbReference>
<feature type="domain" description="Pyrroline-5-carboxylate reductase catalytic N-terminal" evidence="2">
    <location>
        <begin position="14"/>
        <end position="88"/>
    </location>
</feature>
<dbReference type="Proteomes" id="UP001283341">
    <property type="component" value="Unassembled WGS sequence"/>
</dbReference>
<evidence type="ECO:0000313" key="4">
    <source>
        <dbReference type="EMBL" id="KAK3329628.1"/>
    </source>
</evidence>
<feature type="domain" description="Phosphogluconate dehydrogenase NAD-binding putative C-terminal" evidence="3">
    <location>
        <begin position="226"/>
        <end position="296"/>
    </location>
</feature>
<dbReference type="InterPro" id="IPR051265">
    <property type="entry name" value="HIBADH-related_NP60_sf"/>
</dbReference>
<keyword evidence="5" id="KW-1185">Reference proteome</keyword>
<dbReference type="SUPFAM" id="SSF51735">
    <property type="entry name" value="NAD(P)-binding Rossmann-fold domains"/>
    <property type="match status" value="1"/>
</dbReference>
<evidence type="ECO:0000259" key="3">
    <source>
        <dbReference type="Pfam" id="PF09130"/>
    </source>
</evidence>
<dbReference type="InterPro" id="IPR015814">
    <property type="entry name" value="Pgluconate_DH_NAD-bd_C"/>
</dbReference>
<comment type="caution">
    <text evidence="4">The sequence shown here is derived from an EMBL/GenBank/DDBJ whole genome shotgun (WGS) entry which is preliminary data.</text>
</comment>
<dbReference type="GO" id="GO:0140673">
    <property type="term" value="P:transcription elongation-coupled chromatin remodeling"/>
    <property type="evidence" value="ECO:0007669"/>
    <property type="project" value="TreeGrafter"/>
</dbReference>
<evidence type="ECO:0000259" key="2">
    <source>
        <dbReference type="Pfam" id="PF03807"/>
    </source>
</evidence>
<dbReference type="SUPFAM" id="SSF48179">
    <property type="entry name" value="6-phosphogluconate dehydrogenase C-terminal domain-like"/>
    <property type="match status" value="1"/>
</dbReference>
<dbReference type="GO" id="GO:0000785">
    <property type="term" value="C:chromatin"/>
    <property type="evidence" value="ECO:0007669"/>
    <property type="project" value="TreeGrafter"/>
</dbReference>
<dbReference type="EMBL" id="JAUEDM010000001">
    <property type="protein sequence ID" value="KAK3329628.1"/>
    <property type="molecule type" value="Genomic_DNA"/>
</dbReference>
<dbReference type="InterPro" id="IPR028939">
    <property type="entry name" value="P5C_Rdtase_cat_N"/>
</dbReference>
<reference evidence="4" key="2">
    <citation type="submission" date="2023-06" db="EMBL/GenBank/DDBJ databases">
        <authorList>
            <consortium name="Lawrence Berkeley National Laboratory"/>
            <person name="Haridas S."/>
            <person name="Hensen N."/>
            <person name="Bonometti L."/>
            <person name="Westerberg I."/>
            <person name="Brannstrom I.O."/>
            <person name="Guillou S."/>
            <person name="Cros-Aarteil S."/>
            <person name="Calhoun S."/>
            <person name="Kuo A."/>
            <person name="Mondo S."/>
            <person name="Pangilinan J."/>
            <person name="Riley R."/>
            <person name="Labutti K."/>
            <person name="Andreopoulos B."/>
            <person name="Lipzen A."/>
            <person name="Chen C."/>
            <person name="Yanf M."/>
            <person name="Daum C."/>
            <person name="Ng V."/>
            <person name="Clum A."/>
            <person name="Steindorff A."/>
            <person name="Ohm R."/>
            <person name="Martin F."/>
            <person name="Silar P."/>
            <person name="Natvig D."/>
            <person name="Lalanne C."/>
            <person name="Gautier V."/>
            <person name="Ament-Velasquez S.L."/>
            <person name="Kruys A."/>
            <person name="Hutchinson M.I."/>
            <person name="Powell A.J."/>
            <person name="Barry K."/>
            <person name="Miller A.N."/>
            <person name="Grigoriev I.V."/>
            <person name="Debuchy R."/>
            <person name="Gladieux P."/>
            <person name="Thoren M.H."/>
            <person name="Johannesson H."/>
        </authorList>
    </citation>
    <scope>NUCLEOTIDE SEQUENCE</scope>
    <source>
        <strain evidence="4">CBS 118394</strain>
    </source>
</reference>
<dbReference type="Pfam" id="PF03807">
    <property type="entry name" value="F420_oxidored"/>
    <property type="match status" value="1"/>
</dbReference>
<sequence>MATSNPPPGTARATIGIISMGDMGSGLARLVVANGYAVATNYTIDRALAAGVELTPNDQILISQCDVILSVVPPRDAIATANRIIDGLKGADRSHPLYFADMNAVSPATCQTIAELFATTGDGTTEAARFIDGSILGGPPAPPHSLSSSSAEEWTRPLLSTSGPHNLYAISDLGGHPVSEYGAHLASVLRIKHISETIGAASGLKMCFASLSKGFAAVAVQAVTTAHRLGVLDDLKDSLATLAPANLERMEKAVVGMSPKAYRWVREMEEISATHEVDGGFEGEKIFAGAADVFRIVAEDTVLGNEKPAVPGLGVAGGKKRVRGTTSEDVARCMAEGLENKKRRRVDEEQDDVR</sequence>
<proteinExistence type="inferred from homology"/>
<evidence type="ECO:0000313" key="5">
    <source>
        <dbReference type="Proteomes" id="UP001283341"/>
    </source>
</evidence>
<gene>
    <name evidence="4" type="ORF">B0H66DRAFT_586105</name>
</gene>
<dbReference type="InterPro" id="IPR036291">
    <property type="entry name" value="NAD(P)-bd_dom_sf"/>
</dbReference>
<comment type="similarity">
    <text evidence="1">Belongs to the HIBADH-related family. NP60 subfamily.</text>
</comment>